<feature type="chain" id="PRO_5018669090" evidence="7">
    <location>
        <begin position="19"/>
        <end position="343"/>
    </location>
</feature>
<evidence type="ECO:0000256" key="7">
    <source>
        <dbReference type="SAM" id="SignalP"/>
    </source>
</evidence>
<dbReference type="PRINTS" id="PR00705">
    <property type="entry name" value="PAPAIN"/>
</dbReference>
<dbReference type="SMART" id="SM00645">
    <property type="entry name" value="Pept_C1"/>
    <property type="match status" value="1"/>
</dbReference>
<keyword evidence="2" id="KW-0645">Protease</keyword>
<protein>
    <submittedName>
        <fullName evidence="10">Cathepsin S-like</fullName>
    </submittedName>
</protein>
<organism evidence="10 11">
    <name type="scientific">Tropilaelaps mercedesae</name>
    <dbReference type="NCBI Taxonomy" id="418985"/>
    <lineage>
        <taxon>Eukaryota</taxon>
        <taxon>Metazoa</taxon>
        <taxon>Ecdysozoa</taxon>
        <taxon>Arthropoda</taxon>
        <taxon>Chelicerata</taxon>
        <taxon>Arachnida</taxon>
        <taxon>Acari</taxon>
        <taxon>Parasitiformes</taxon>
        <taxon>Mesostigmata</taxon>
        <taxon>Gamasina</taxon>
        <taxon>Dermanyssoidea</taxon>
        <taxon>Laelapidae</taxon>
        <taxon>Tropilaelaps</taxon>
    </lineage>
</organism>
<comment type="similarity">
    <text evidence="1">Belongs to the peptidase C1 family.</text>
</comment>
<evidence type="ECO:0000256" key="4">
    <source>
        <dbReference type="ARBA" id="ARBA00022807"/>
    </source>
</evidence>
<dbReference type="Proteomes" id="UP000192247">
    <property type="component" value="Unassembled WGS sequence"/>
</dbReference>
<accession>A0A1V9XUE3</accession>
<dbReference type="InParanoid" id="A0A1V9XUE3"/>
<evidence type="ECO:0000259" key="9">
    <source>
        <dbReference type="SMART" id="SM00848"/>
    </source>
</evidence>
<dbReference type="SUPFAM" id="SSF54001">
    <property type="entry name" value="Cysteine proteinases"/>
    <property type="match status" value="1"/>
</dbReference>
<keyword evidence="4" id="KW-0788">Thiol protease</keyword>
<dbReference type="AlphaFoldDB" id="A0A1V9XUE3"/>
<dbReference type="PANTHER" id="PTHR12411">
    <property type="entry name" value="CYSTEINE PROTEASE FAMILY C1-RELATED"/>
    <property type="match status" value="1"/>
</dbReference>
<dbReference type="InterPro" id="IPR039417">
    <property type="entry name" value="Peptidase_C1A_papain-like"/>
</dbReference>
<name>A0A1V9XUE3_9ACAR</name>
<gene>
    <name evidence="10" type="ORF">BIW11_07311</name>
</gene>
<dbReference type="Pfam" id="PF08246">
    <property type="entry name" value="Inhibitor_I29"/>
    <property type="match status" value="1"/>
</dbReference>
<keyword evidence="5" id="KW-0865">Zymogen</keyword>
<dbReference type="EMBL" id="MNPL01003910">
    <property type="protein sequence ID" value="OQR77126.1"/>
    <property type="molecule type" value="Genomic_DNA"/>
</dbReference>
<dbReference type="FunFam" id="3.90.70.10:FF:000006">
    <property type="entry name" value="Cathepsin S"/>
    <property type="match status" value="1"/>
</dbReference>
<reference evidence="10 11" key="1">
    <citation type="journal article" date="2017" name="Gigascience">
        <title>Draft genome of the honey bee ectoparasitic mite, Tropilaelaps mercedesae, is shaped by the parasitic life history.</title>
        <authorList>
            <person name="Dong X."/>
            <person name="Armstrong S.D."/>
            <person name="Xia D."/>
            <person name="Makepeace B.L."/>
            <person name="Darby A.C."/>
            <person name="Kadowaki T."/>
        </authorList>
    </citation>
    <scope>NUCLEOTIDE SEQUENCE [LARGE SCALE GENOMIC DNA]</scope>
    <source>
        <strain evidence="10">Wuxi-XJTLU</strain>
    </source>
</reference>
<sequence length="343" mass="37741">MKACVMIVALVAITGVHAIPAIELAAPALVHAVLRAKWSSYKAEHGKEYAAHVEDTKMAIFLENTRAIEEHNTRFYKGLETFVMGHNELSDLTLEEIQSTRMGARLPSHIEEHTANASVHVASSGYSLPKKLDWRIWNGVGHVKNQGSCGSCYAFSAAGALETAHWRKHYSLPNISEQQIVDCTGEYGNNGCGGGWMHAAFKWLQNNGGYVAQDQYPYTGRVGTCQYAQKPKIGQIARYVVIKKGDEESLLDALVTTGTISIAYNMGSRQHAYYRGGILDVPNCGSSPTHAVLLIGYGSENGVDFWILKNSWGSKWGEKGYFRIRRGINMCGIADWASYPFSA</sequence>
<dbReference type="InterPro" id="IPR000169">
    <property type="entry name" value="Pept_cys_AS"/>
</dbReference>
<evidence type="ECO:0000313" key="11">
    <source>
        <dbReference type="Proteomes" id="UP000192247"/>
    </source>
</evidence>
<evidence type="ECO:0000256" key="5">
    <source>
        <dbReference type="ARBA" id="ARBA00023145"/>
    </source>
</evidence>
<keyword evidence="7" id="KW-0732">Signal</keyword>
<dbReference type="CDD" id="cd02248">
    <property type="entry name" value="Peptidase_C1A"/>
    <property type="match status" value="1"/>
</dbReference>
<dbReference type="GO" id="GO:0006508">
    <property type="term" value="P:proteolysis"/>
    <property type="evidence" value="ECO:0007669"/>
    <property type="project" value="UniProtKB-KW"/>
</dbReference>
<dbReference type="Gene3D" id="3.90.70.10">
    <property type="entry name" value="Cysteine proteinases"/>
    <property type="match status" value="1"/>
</dbReference>
<keyword evidence="11" id="KW-1185">Reference proteome</keyword>
<dbReference type="InterPro" id="IPR025661">
    <property type="entry name" value="Pept_asp_AS"/>
</dbReference>
<dbReference type="PROSITE" id="PS00139">
    <property type="entry name" value="THIOL_PROTEASE_CYS"/>
    <property type="match status" value="1"/>
</dbReference>
<dbReference type="InterPro" id="IPR038765">
    <property type="entry name" value="Papain-like_cys_pep_sf"/>
</dbReference>
<evidence type="ECO:0000259" key="8">
    <source>
        <dbReference type="SMART" id="SM00645"/>
    </source>
</evidence>
<proteinExistence type="inferred from homology"/>
<evidence type="ECO:0000256" key="3">
    <source>
        <dbReference type="ARBA" id="ARBA00022801"/>
    </source>
</evidence>
<feature type="signal peptide" evidence="7">
    <location>
        <begin position="1"/>
        <end position="18"/>
    </location>
</feature>
<feature type="domain" description="Peptidase C1A papain C-terminal" evidence="8">
    <location>
        <begin position="128"/>
        <end position="341"/>
    </location>
</feature>
<comment type="caution">
    <text evidence="10">The sequence shown here is derived from an EMBL/GenBank/DDBJ whole genome shotgun (WGS) entry which is preliminary data.</text>
</comment>
<dbReference type="InterPro" id="IPR013128">
    <property type="entry name" value="Peptidase_C1A"/>
</dbReference>
<dbReference type="SMART" id="SM00848">
    <property type="entry name" value="Inhibitor_I29"/>
    <property type="match status" value="1"/>
</dbReference>
<dbReference type="InterPro" id="IPR013201">
    <property type="entry name" value="Prot_inhib_I29"/>
</dbReference>
<evidence type="ECO:0000313" key="10">
    <source>
        <dbReference type="EMBL" id="OQR77126.1"/>
    </source>
</evidence>
<dbReference type="OrthoDB" id="6502402at2759"/>
<feature type="domain" description="Cathepsin propeptide inhibitor" evidence="9">
    <location>
        <begin position="38"/>
        <end position="97"/>
    </location>
</feature>
<dbReference type="PROSITE" id="PS00640">
    <property type="entry name" value="THIOL_PROTEASE_ASN"/>
    <property type="match status" value="1"/>
</dbReference>
<dbReference type="InterPro" id="IPR000668">
    <property type="entry name" value="Peptidase_C1A_C"/>
</dbReference>
<keyword evidence="3" id="KW-0378">Hydrolase</keyword>
<dbReference type="GO" id="GO:0008234">
    <property type="term" value="F:cysteine-type peptidase activity"/>
    <property type="evidence" value="ECO:0007669"/>
    <property type="project" value="UniProtKB-KW"/>
</dbReference>
<evidence type="ECO:0000256" key="1">
    <source>
        <dbReference type="ARBA" id="ARBA00008455"/>
    </source>
</evidence>
<dbReference type="Pfam" id="PF00112">
    <property type="entry name" value="Peptidase_C1"/>
    <property type="match status" value="1"/>
</dbReference>
<keyword evidence="6" id="KW-1015">Disulfide bond</keyword>
<evidence type="ECO:0000256" key="2">
    <source>
        <dbReference type="ARBA" id="ARBA00022670"/>
    </source>
</evidence>
<evidence type="ECO:0000256" key="6">
    <source>
        <dbReference type="ARBA" id="ARBA00023157"/>
    </source>
</evidence>
<dbReference type="STRING" id="418985.A0A1V9XUE3"/>